<dbReference type="Proteomes" id="UP000287972">
    <property type="component" value="Unassembled WGS sequence"/>
</dbReference>
<evidence type="ECO:0000259" key="2">
    <source>
        <dbReference type="Pfam" id="PF09994"/>
    </source>
</evidence>
<feature type="domain" description="G" evidence="1">
    <location>
        <begin position="488"/>
        <end position="613"/>
    </location>
</feature>
<evidence type="ECO:0000259" key="1">
    <source>
        <dbReference type="Pfam" id="PF01926"/>
    </source>
</evidence>
<dbReference type="SUPFAM" id="SSF52540">
    <property type="entry name" value="P-loop containing nucleoside triphosphate hydrolases"/>
    <property type="match status" value="1"/>
</dbReference>
<dbReference type="CDD" id="cd00882">
    <property type="entry name" value="Ras_like_GTPase"/>
    <property type="match status" value="1"/>
</dbReference>
<comment type="caution">
    <text evidence="3">The sequence shown here is derived from an EMBL/GenBank/DDBJ whole genome shotgun (WGS) entry which is preliminary data.</text>
</comment>
<name>A0A428QL40_9HYPO</name>
<organism evidence="3 4">
    <name type="scientific">Fusarium floridanum</name>
    <dbReference type="NCBI Taxonomy" id="1325733"/>
    <lineage>
        <taxon>Eukaryota</taxon>
        <taxon>Fungi</taxon>
        <taxon>Dikarya</taxon>
        <taxon>Ascomycota</taxon>
        <taxon>Pezizomycotina</taxon>
        <taxon>Sordariomycetes</taxon>
        <taxon>Hypocreomycetidae</taxon>
        <taxon>Hypocreales</taxon>
        <taxon>Nectriaceae</taxon>
        <taxon>Fusarium</taxon>
        <taxon>Fusarium solani species complex</taxon>
    </lineage>
</organism>
<dbReference type="PANTHER" id="PTHR33840">
    <property type="match status" value="1"/>
</dbReference>
<dbReference type="InterPro" id="IPR006073">
    <property type="entry name" value="GTP-bd"/>
</dbReference>
<evidence type="ECO:0000313" key="3">
    <source>
        <dbReference type="EMBL" id="RSL65778.1"/>
    </source>
</evidence>
<keyword evidence="4" id="KW-1185">Reference proteome</keyword>
<protein>
    <recommendedName>
        <fullName evidence="5">DUF2235 domain-containing protein</fullName>
    </recommendedName>
</protein>
<dbReference type="Pfam" id="PF01926">
    <property type="entry name" value="MMR_HSR1"/>
    <property type="match status" value="1"/>
</dbReference>
<evidence type="ECO:0000313" key="4">
    <source>
        <dbReference type="Proteomes" id="UP000287972"/>
    </source>
</evidence>
<dbReference type="PANTHER" id="PTHR33840:SF1">
    <property type="entry name" value="TLE1 PHOSPHOLIPASE DOMAIN-CONTAINING PROTEIN"/>
    <property type="match status" value="1"/>
</dbReference>
<feature type="domain" description="T6SS Phospholipase effector Tle1-like catalytic" evidence="2">
    <location>
        <begin position="52"/>
        <end position="337"/>
    </location>
</feature>
<dbReference type="GO" id="GO:0005525">
    <property type="term" value="F:GTP binding"/>
    <property type="evidence" value="ECO:0007669"/>
    <property type="project" value="InterPro"/>
</dbReference>
<reference evidence="3 4" key="1">
    <citation type="submission" date="2017-06" db="EMBL/GenBank/DDBJ databases">
        <title>Comparative genomic analysis of Ambrosia Fusariam Clade fungi.</title>
        <authorList>
            <person name="Stajich J.E."/>
            <person name="Carrillo J."/>
            <person name="Kijimoto T."/>
            <person name="Eskalen A."/>
            <person name="O'Donnell K."/>
            <person name="Kasson M."/>
        </authorList>
    </citation>
    <scope>NUCLEOTIDE SEQUENCE [LARGE SCALE GENOMIC DNA]</scope>
    <source>
        <strain evidence="3 4">NRRL62606</strain>
    </source>
</reference>
<sequence length="758" mass="85820">MDTISLWEYATEIDGETITGLDHLSLEESRTAGQPRAERSRCADCNRRHVPRRFVYCVDGTWMVEDGLEGCFEKNPSNIFRVYLAVKQGRVTDRDGQEWEQKKGYYKGLGARQPKWKRYWQGGSGDGYEELIAEVYEHCAKACCPSQDELFLFGYSRGAFVVRAVAGLFNDLGTLKPGVEDWDGKLVEAIEIYKRRREEGNNSSQPHSDFHFLCTTDSPRIQFLGLFDTVKSVGFLDPDGAFSWFNNGLTRPLFESYHYDIRQAKNTHHVRHALALLENRDTFKPERVKNSQGGRLPANNASTTCVEAWFLGFHADMGGGSKQDGLSLWPLQWILSEATRYGLIVEFQVPERLVEGIQDPMEYTMPRDKGPHQIPFKNGATVQMWDLNEEFNRPDLQPGANEPSGLTAQLSTSERQISTDDDTAAATIIHPSVFWADDITPLGIKFLNPLTCANKIRQAIKDLNIRPESLYWNLYHTRLVNLERSRPRVLICGPSGVGKSTLVNEVLGDEVSLASSGIDSVQHEIDAELTSSTAGENGDNFIFHDANGFERGLEETLRRVHGFIKKRQETTTFEEQLHCIWYCCNSVARIEEADREFLRSTSSRGVPFIVVFTSRIPADFKTNVESRRDSILDSRCQERRNLVSELSTGQCEICFVTTRGAALFDKYVLGDILCPTPWKELIAQTACAILVCEKLFWLGIKEIRSREIVARALFEVLKQSQEIARFLEQVKTPKLRDLDKTVSNLVLAIRPNLGIVAE</sequence>
<dbReference type="AlphaFoldDB" id="A0A428QL40"/>
<accession>A0A428QL40</accession>
<gene>
    <name evidence="3" type="ORF">CEP51_012927</name>
</gene>
<dbReference type="InterPro" id="IPR027417">
    <property type="entry name" value="P-loop_NTPase"/>
</dbReference>
<dbReference type="InterPro" id="IPR018712">
    <property type="entry name" value="Tle1-like_cat"/>
</dbReference>
<dbReference type="Gene3D" id="3.40.50.300">
    <property type="entry name" value="P-loop containing nucleotide triphosphate hydrolases"/>
    <property type="match status" value="1"/>
</dbReference>
<dbReference type="EMBL" id="NKCL01000508">
    <property type="protein sequence ID" value="RSL65778.1"/>
    <property type="molecule type" value="Genomic_DNA"/>
</dbReference>
<dbReference type="Pfam" id="PF09994">
    <property type="entry name" value="T6SS_Tle1-like_cat"/>
    <property type="match status" value="1"/>
</dbReference>
<proteinExistence type="predicted"/>
<evidence type="ECO:0008006" key="5">
    <source>
        <dbReference type="Google" id="ProtNLM"/>
    </source>
</evidence>